<proteinExistence type="inferred from homology"/>
<organism evidence="11 12">
    <name type="scientific">Bifidobacterium mongoliense DSM 21395</name>
    <dbReference type="NCBI Taxonomy" id="1437603"/>
    <lineage>
        <taxon>Bacteria</taxon>
        <taxon>Bacillati</taxon>
        <taxon>Actinomycetota</taxon>
        <taxon>Actinomycetes</taxon>
        <taxon>Bifidobacteriales</taxon>
        <taxon>Bifidobacteriaceae</taxon>
        <taxon>Bifidobacterium</taxon>
    </lineage>
</organism>
<dbReference type="RefSeq" id="WP_033512919.1">
    <property type="nucleotide sequence ID" value="NZ_JDUO01000008.1"/>
</dbReference>
<evidence type="ECO:0000256" key="2">
    <source>
        <dbReference type="ARBA" id="ARBA00022475"/>
    </source>
</evidence>
<keyword evidence="10" id="KW-0406">Ion transport</keyword>
<feature type="transmembrane region" description="Helical" evidence="10">
    <location>
        <begin position="62"/>
        <end position="82"/>
    </location>
</feature>
<keyword evidence="10" id="KW-0813">Transport</keyword>
<name>A0A087BSU6_9BIFI</name>
<dbReference type="GeneID" id="93094716"/>
<evidence type="ECO:0000313" key="12">
    <source>
        <dbReference type="Proteomes" id="UP000029082"/>
    </source>
</evidence>
<evidence type="ECO:0000256" key="5">
    <source>
        <dbReference type="ARBA" id="ARBA00023136"/>
    </source>
</evidence>
<keyword evidence="12" id="KW-1185">Reference proteome</keyword>
<reference evidence="11 12" key="1">
    <citation type="submission" date="2014-03" db="EMBL/GenBank/DDBJ databases">
        <title>Genomics of Bifidobacteria.</title>
        <authorList>
            <person name="Ventura M."/>
            <person name="Milani C."/>
            <person name="Lugli G.A."/>
        </authorList>
    </citation>
    <scope>NUCLEOTIDE SEQUENCE [LARGE SCALE GENOMIC DNA]</scope>
    <source>
        <strain evidence="11 12">DSM 21395</strain>
    </source>
</reference>
<evidence type="ECO:0000256" key="8">
    <source>
        <dbReference type="ARBA" id="ARBA00035585"/>
    </source>
</evidence>
<comment type="caution">
    <text evidence="11">The sequence shown here is derived from an EMBL/GenBank/DDBJ whole genome shotgun (WGS) entry which is preliminary data.</text>
</comment>
<comment type="catalytic activity">
    <reaction evidence="8">
        <text>fluoride(in) = fluoride(out)</text>
        <dbReference type="Rhea" id="RHEA:76159"/>
        <dbReference type="ChEBI" id="CHEBI:17051"/>
    </reaction>
    <physiologicalReaction direction="left-to-right" evidence="8">
        <dbReference type="Rhea" id="RHEA:76160"/>
    </physiologicalReaction>
</comment>
<feature type="transmembrane region" description="Helical" evidence="10">
    <location>
        <begin position="94"/>
        <end position="119"/>
    </location>
</feature>
<comment type="function">
    <text evidence="9 10">Fluoride-specific ion channel. Important for reducing fluoride concentration in the cell, thus reducing its toxicity.</text>
</comment>
<sequence>MIWFMVCVFGGLGAVSRFILDTSIQRWWNRVFPLSTVLINILAAFFVGLAAASYLDRTVSGATYLVFVLGFCGGFATFPAAVGQMLSLVRQRKVWSAALYLGVTLFGTMASLALGWWLISLGH</sequence>
<evidence type="ECO:0000256" key="4">
    <source>
        <dbReference type="ARBA" id="ARBA00022989"/>
    </source>
</evidence>
<evidence type="ECO:0000256" key="10">
    <source>
        <dbReference type="HAMAP-Rule" id="MF_00454"/>
    </source>
</evidence>
<dbReference type="Pfam" id="PF02537">
    <property type="entry name" value="CRCB"/>
    <property type="match status" value="1"/>
</dbReference>
<gene>
    <name evidence="10" type="primary">fluC</name>
    <name evidence="10" type="synonym">crcB</name>
    <name evidence="11" type="ORF">BMON_1717</name>
</gene>
<protein>
    <recommendedName>
        <fullName evidence="10">Fluoride-specific ion channel FluC</fullName>
    </recommendedName>
</protein>
<evidence type="ECO:0000256" key="7">
    <source>
        <dbReference type="ARBA" id="ARBA00035120"/>
    </source>
</evidence>
<dbReference type="GO" id="GO:0140114">
    <property type="term" value="P:cellular detoxification of fluoride"/>
    <property type="evidence" value="ECO:0007669"/>
    <property type="project" value="UniProtKB-UniRule"/>
</dbReference>
<comment type="similarity">
    <text evidence="7 10">Belongs to the fluoride channel Fluc/FEX (TC 1.A.43) family.</text>
</comment>
<dbReference type="PANTHER" id="PTHR28259">
    <property type="entry name" value="FLUORIDE EXPORT PROTEIN 1-RELATED"/>
    <property type="match status" value="1"/>
</dbReference>
<evidence type="ECO:0000256" key="3">
    <source>
        <dbReference type="ARBA" id="ARBA00022692"/>
    </source>
</evidence>
<dbReference type="Proteomes" id="UP000029082">
    <property type="component" value="Unassembled WGS sequence"/>
</dbReference>
<dbReference type="InterPro" id="IPR003691">
    <property type="entry name" value="FluC"/>
</dbReference>
<accession>A0A087BSU6</accession>
<keyword evidence="5 10" id="KW-0472">Membrane</keyword>
<evidence type="ECO:0000256" key="1">
    <source>
        <dbReference type="ARBA" id="ARBA00004651"/>
    </source>
</evidence>
<feature type="transmembrane region" description="Helical" evidence="10">
    <location>
        <begin position="33"/>
        <end position="55"/>
    </location>
</feature>
<dbReference type="STRING" id="1437603.GCA_000771525_01705"/>
<keyword evidence="4 10" id="KW-1133">Transmembrane helix</keyword>
<dbReference type="HAMAP" id="MF_00454">
    <property type="entry name" value="FluC"/>
    <property type="match status" value="1"/>
</dbReference>
<comment type="caution">
    <text evidence="10">Lacks conserved residue(s) required for the propagation of feature annotation.</text>
</comment>
<evidence type="ECO:0000256" key="6">
    <source>
        <dbReference type="ARBA" id="ARBA00023303"/>
    </source>
</evidence>
<dbReference type="GO" id="GO:0062054">
    <property type="term" value="F:fluoride channel activity"/>
    <property type="evidence" value="ECO:0007669"/>
    <property type="project" value="UniProtKB-UniRule"/>
</dbReference>
<dbReference type="eggNOG" id="COG0239">
    <property type="taxonomic scope" value="Bacteria"/>
</dbReference>
<evidence type="ECO:0000313" key="11">
    <source>
        <dbReference type="EMBL" id="KFI74096.1"/>
    </source>
</evidence>
<comment type="subcellular location">
    <subcellularLocation>
        <location evidence="1 10">Cell membrane</location>
        <topology evidence="1 10">Multi-pass membrane protein</topology>
    </subcellularLocation>
</comment>
<dbReference type="GO" id="GO:0005886">
    <property type="term" value="C:plasma membrane"/>
    <property type="evidence" value="ECO:0007669"/>
    <property type="project" value="UniProtKB-SubCell"/>
</dbReference>
<dbReference type="EMBL" id="JGZE01000029">
    <property type="protein sequence ID" value="KFI74096.1"/>
    <property type="molecule type" value="Genomic_DNA"/>
</dbReference>
<keyword evidence="6 10" id="KW-0407">Ion channel</keyword>
<dbReference type="PANTHER" id="PTHR28259:SF1">
    <property type="entry name" value="FLUORIDE EXPORT PROTEIN 1-RELATED"/>
    <property type="match status" value="1"/>
</dbReference>
<keyword evidence="3 10" id="KW-0812">Transmembrane</keyword>
<evidence type="ECO:0000256" key="9">
    <source>
        <dbReference type="ARBA" id="ARBA00049940"/>
    </source>
</evidence>
<keyword evidence="2 10" id="KW-1003">Cell membrane</keyword>
<dbReference type="AlphaFoldDB" id="A0A087BSU6"/>